<sequence length="149" mass="16926">MRKLFQSFMAAAVLATGVVTFSAPQAEAQSFRERQRFVERFCARNPGARDCRDFRRDGRRWDDRRYNRWYRESYRDRNRGDAAAAAIFGFAAGAAVGAAANANRGPAYREGVVVSRSQAARCAARYRTYDPRTNTYVANSAGERRYCNL</sequence>
<name>A0A7W6BRR1_9HYPH</name>
<feature type="chain" id="PRO_5030569123" description="Lectin-like protein BA14k" evidence="7">
    <location>
        <begin position="29"/>
        <end position="149"/>
    </location>
</feature>
<evidence type="ECO:0000256" key="6">
    <source>
        <dbReference type="ARBA" id="ARBA00025321"/>
    </source>
</evidence>
<dbReference type="RefSeq" id="WP_090962564.1">
    <property type="nucleotide sequence ID" value="NZ_CP181348.1"/>
</dbReference>
<evidence type="ECO:0000256" key="7">
    <source>
        <dbReference type="SAM" id="SignalP"/>
    </source>
</evidence>
<keyword evidence="7" id="KW-0732">Signal</keyword>
<gene>
    <name evidence="8" type="ORF">GGR05_003026</name>
</gene>
<comment type="subcellular location">
    <subcellularLocation>
        <location evidence="1">Membrane</location>
        <topology evidence="1">Single-pass membrane protein</topology>
    </subcellularLocation>
</comment>
<evidence type="ECO:0000256" key="5">
    <source>
        <dbReference type="ARBA" id="ARBA00022734"/>
    </source>
</evidence>
<evidence type="ECO:0000313" key="8">
    <source>
        <dbReference type="EMBL" id="MBB3936861.1"/>
    </source>
</evidence>
<dbReference type="OrthoDB" id="7478836at2"/>
<proteinExistence type="inferred from homology"/>
<comment type="similarity">
    <text evidence="2">Belongs to the BA14k family.</text>
</comment>
<dbReference type="GO" id="GO:0016020">
    <property type="term" value="C:membrane"/>
    <property type="evidence" value="ECO:0007669"/>
    <property type="project" value="UniProtKB-SubCell"/>
</dbReference>
<comment type="caution">
    <text evidence="8">The sequence shown here is derived from an EMBL/GenBank/DDBJ whole genome shotgun (WGS) entry which is preliminary data.</text>
</comment>
<dbReference type="AlphaFoldDB" id="A0A7W6BRR1"/>
<evidence type="ECO:0000313" key="9">
    <source>
        <dbReference type="Proteomes" id="UP000531216"/>
    </source>
</evidence>
<accession>A0A7W6BRR1</accession>
<reference evidence="8 9" key="1">
    <citation type="submission" date="2020-08" db="EMBL/GenBank/DDBJ databases">
        <title>Genomic Encyclopedia of Type Strains, Phase IV (KMG-IV): sequencing the most valuable type-strain genomes for metagenomic binning, comparative biology and taxonomic classification.</title>
        <authorList>
            <person name="Goeker M."/>
        </authorList>
    </citation>
    <scope>NUCLEOTIDE SEQUENCE [LARGE SCALE GENOMIC DNA]</scope>
    <source>
        <strain evidence="8 9">DSM 25024</strain>
    </source>
</reference>
<keyword evidence="5" id="KW-0430">Lectin</keyword>
<evidence type="ECO:0000256" key="4">
    <source>
        <dbReference type="ARBA" id="ARBA00022475"/>
    </source>
</evidence>
<dbReference type="EMBL" id="JACIDO010000006">
    <property type="protein sequence ID" value="MBB3936861.1"/>
    <property type="molecule type" value="Genomic_DNA"/>
</dbReference>
<dbReference type="GO" id="GO:0030246">
    <property type="term" value="F:carbohydrate binding"/>
    <property type="evidence" value="ECO:0007669"/>
    <property type="project" value="UniProtKB-KW"/>
</dbReference>
<keyword evidence="4" id="KW-1003">Cell membrane</keyword>
<dbReference type="InterPro" id="IPR012413">
    <property type="entry name" value="BA14K"/>
</dbReference>
<evidence type="ECO:0000256" key="3">
    <source>
        <dbReference type="ARBA" id="ARBA00020552"/>
    </source>
</evidence>
<keyword evidence="9" id="KW-1185">Reference proteome</keyword>
<protein>
    <recommendedName>
        <fullName evidence="3">Lectin-like protein BA14k</fullName>
    </recommendedName>
</protein>
<comment type="function">
    <text evidence="6">Has immunoglobulin-binding and hemagglutination properties, and can bind to mannose. Essential for virulence. May be involved in LPS biosynthesis or polysaccharide transport.</text>
</comment>
<evidence type="ECO:0000256" key="1">
    <source>
        <dbReference type="ARBA" id="ARBA00004167"/>
    </source>
</evidence>
<evidence type="ECO:0000256" key="2">
    <source>
        <dbReference type="ARBA" id="ARBA00010270"/>
    </source>
</evidence>
<keyword evidence="4" id="KW-0472">Membrane</keyword>
<organism evidence="8 9">
    <name type="scientific">Aureimonas phyllosphaerae</name>
    <dbReference type="NCBI Taxonomy" id="1166078"/>
    <lineage>
        <taxon>Bacteria</taxon>
        <taxon>Pseudomonadati</taxon>
        <taxon>Pseudomonadota</taxon>
        <taxon>Alphaproteobacteria</taxon>
        <taxon>Hyphomicrobiales</taxon>
        <taxon>Aurantimonadaceae</taxon>
        <taxon>Aureimonas</taxon>
    </lineage>
</organism>
<dbReference type="Proteomes" id="UP000531216">
    <property type="component" value="Unassembled WGS sequence"/>
</dbReference>
<dbReference type="Pfam" id="PF07886">
    <property type="entry name" value="BA14K"/>
    <property type="match status" value="1"/>
</dbReference>
<feature type="signal peptide" evidence="7">
    <location>
        <begin position="1"/>
        <end position="28"/>
    </location>
</feature>